<protein>
    <submittedName>
        <fullName evidence="2">Uncharacterized protein</fullName>
    </submittedName>
</protein>
<gene>
    <name evidence="2" type="ORF">ANN_01430</name>
</gene>
<organism evidence="2 3">
    <name type="scientific">Periplaneta americana</name>
    <name type="common">American cockroach</name>
    <name type="synonym">Blatta americana</name>
    <dbReference type="NCBI Taxonomy" id="6978"/>
    <lineage>
        <taxon>Eukaryota</taxon>
        <taxon>Metazoa</taxon>
        <taxon>Ecdysozoa</taxon>
        <taxon>Arthropoda</taxon>
        <taxon>Hexapoda</taxon>
        <taxon>Insecta</taxon>
        <taxon>Pterygota</taxon>
        <taxon>Neoptera</taxon>
        <taxon>Polyneoptera</taxon>
        <taxon>Dictyoptera</taxon>
        <taxon>Blattodea</taxon>
        <taxon>Blattoidea</taxon>
        <taxon>Blattidae</taxon>
        <taxon>Blattinae</taxon>
        <taxon>Periplaneta</taxon>
    </lineage>
</organism>
<proteinExistence type="predicted"/>
<dbReference type="EMBL" id="JAJSOF020000003">
    <property type="protein sequence ID" value="KAJ4450023.1"/>
    <property type="molecule type" value="Genomic_DNA"/>
</dbReference>
<name>A0ABQ8TUM0_PERAM</name>
<evidence type="ECO:0000313" key="2">
    <source>
        <dbReference type="EMBL" id="KAJ4450023.1"/>
    </source>
</evidence>
<feature type="region of interest" description="Disordered" evidence="1">
    <location>
        <begin position="206"/>
        <end position="245"/>
    </location>
</feature>
<dbReference type="Proteomes" id="UP001148838">
    <property type="component" value="Unassembled WGS sequence"/>
</dbReference>
<reference evidence="2 3" key="1">
    <citation type="journal article" date="2022" name="Allergy">
        <title>Genome assembly and annotation of Periplaneta americana reveal a comprehensive cockroach allergen profile.</title>
        <authorList>
            <person name="Wang L."/>
            <person name="Xiong Q."/>
            <person name="Saelim N."/>
            <person name="Wang L."/>
            <person name="Nong W."/>
            <person name="Wan A.T."/>
            <person name="Shi M."/>
            <person name="Liu X."/>
            <person name="Cao Q."/>
            <person name="Hui J.H.L."/>
            <person name="Sookrung N."/>
            <person name="Leung T.F."/>
            <person name="Tungtrongchitr A."/>
            <person name="Tsui S.K.W."/>
        </authorList>
    </citation>
    <scope>NUCLEOTIDE SEQUENCE [LARGE SCALE GENOMIC DNA]</scope>
    <source>
        <strain evidence="2">PWHHKU_190912</strain>
    </source>
</reference>
<evidence type="ECO:0000313" key="3">
    <source>
        <dbReference type="Proteomes" id="UP001148838"/>
    </source>
</evidence>
<comment type="caution">
    <text evidence="2">The sequence shown here is derived from an EMBL/GenBank/DDBJ whole genome shotgun (WGS) entry which is preliminary data.</text>
</comment>
<keyword evidence="3" id="KW-1185">Reference proteome</keyword>
<accession>A0ABQ8TUM0</accession>
<evidence type="ECO:0000256" key="1">
    <source>
        <dbReference type="SAM" id="MobiDB-lite"/>
    </source>
</evidence>
<sequence length="273" mass="32013">MAAPFKRFEKLTLVKYNFTILLTLANENSFQDFASSGVTSQLIIAEDNYVKILVTKNSLAMEFPELQADVRKKVRPDLQFEVADLQNNNFVKSKHKNCVGLDVFKNIYFSKNPRDRSFATTIAAMFGSRSKFNATAFDSREECEDSFALHKNFVRCFFYLPYVDDTTKNWFALILYEFHFKNQVHVIKIKHKYKMKWEAVDRPNVEEKRETEKVEEKGESEKAVEKRETEKVEENRETKKVGEKRETCKGKRSLHRIVRIGRIARIGKRLSLL</sequence>